<dbReference type="PANTHER" id="PTHR34823:SF1">
    <property type="entry name" value="CHITIN-BINDING TYPE-4 DOMAIN-CONTAINING PROTEIN"/>
    <property type="match status" value="1"/>
</dbReference>
<dbReference type="EMBL" id="BAAAUG010000126">
    <property type="protein sequence ID" value="GAA3132111.1"/>
    <property type="molecule type" value="Genomic_DNA"/>
</dbReference>
<keyword evidence="3" id="KW-1133">Transmembrane helix</keyword>
<feature type="domain" description="Chitin-binding type-4" evidence="4">
    <location>
        <begin position="49"/>
        <end position="238"/>
    </location>
</feature>
<keyword evidence="3" id="KW-0812">Transmembrane</keyword>
<evidence type="ECO:0000256" key="3">
    <source>
        <dbReference type="SAM" id="Phobius"/>
    </source>
</evidence>
<dbReference type="Pfam" id="PF03067">
    <property type="entry name" value="LPMO_10"/>
    <property type="match status" value="1"/>
</dbReference>
<proteinExistence type="predicted"/>
<keyword evidence="6" id="KW-1185">Reference proteome</keyword>
<dbReference type="Gene3D" id="2.70.50.50">
    <property type="entry name" value="chitin-binding protein cbp21"/>
    <property type="match status" value="1"/>
</dbReference>
<reference evidence="6" key="1">
    <citation type="journal article" date="2019" name="Int. J. Syst. Evol. Microbiol.">
        <title>The Global Catalogue of Microorganisms (GCM) 10K type strain sequencing project: providing services to taxonomists for standard genome sequencing and annotation.</title>
        <authorList>
            <consortium name="The Broad Institute Genomics Platform"/>
            <consortium name="The Broad Institute Genome Sequencing Center for Infectious Disease"/>
            <person name="Wu L."/>
            <person name="Ma J."/>
        </authorList>
    </citation>
    <scope>NUCLEOTIDE SEQUENCE [LARGE SCALE GENOMIC DNA]</scope>
    <source>
        <strain evidence="6">JCM 9092</strain>
    </source>
</reference>
<dbReference type="RefSeq" id="WP_344526349.1">
    <property type="nucleotide sequence ID" value="NZ_BAAAUG010000126.1"/>
</dbReference>
<dbReference type="PANTHER" id="PTHR34823">
    <property type="entry name" value="GLCNAC-BINDING PROTEIN A"/>
    <property type="match status" value="1"/>
</dbReference>
<comment type="caution">
    <text evidence="5">The sequence shown here is derived from an EMBL/GenBank/DDBJ whole genome shotgun (WGS) entry which is preliminary data.</text>
</comment>
<feature type="region of interest" description="Disordered" evidence="2">
    <location>
        <begin position="269"/>
        <end position="302"/>
    </location>
</feature>
<accession>A0ABP6N046</accession>
<dbReference type="InterPro" id="IPR051024">
    <property type="entry name" value="GlcNAc_Chitin_IntDeg"/>
</dbReference>
<evidence type="ECO:0000259" key="4">
    <source>
        <dbReference type="Pfam" id="PF03067"/>
    </source>
</evidence>
<dbReference type="Proteomes" id="UP001501637">
    <property type="component" value="Unassembled WGS sequence"/>
</dbReference>
<evidence type="ECO:0000313" key="6">
    <source>
        <dbReference type="Proteomes" id="UP001501637"/>
    </source>
</evidence>
<evidence type="ECO:0000256" key="2">
    <source>
        <dbReference type="SAM" id="MobiDB-lite"/>
    </source>
</evidence>
<feature type="compositionally biased region" description="Basic and acidic residues" evidence="2">
    <location>
        <begin position="269"/>
        <end position="291"/>
    </location>
</feature>
<name>A0ABP6N046_9ACTN</name>
<dbReference type="InterPro" id="IPR004302">
    <property type="entry name" value="Cellulose/chitin-bd_N"/>
</dbReference>
<evidence type="ECO:0000313" key="5">
    <source>
        <dbReference type="EMBL" id="GAA3132111.1"/>
    </source>
</evidence>
<dbReference type="CDD" id="cd21177">
    <property type="entry name" value="LPMO_AA10"/>
    <property type="match status" value="1"/>
</dbReference>
<keyword evidence="1" id="KW-0732">Signal</keyword>
<keyword evidence="3" id="KW-0472">Membrane</keyword>
<evidence type="ECO:0000256" key="1">
    <source>
        <dbReference type="ARBA" id="ARBA00022729"/>
    </source>
</evidence>
<gene>
    <name evidence="5" type="ORF">GCM10010449_61430</name>
</gene>
<feature type="transmembrane region" description="Helical" evidence="3">
    <location>
        <begin position="322"/>
        <end position="344"/>
    </location>
</feature>
<dbReference type="InterPro" id="IPR014756">
    <property type="entry name" value="Ig_E-set"/>
</dbReference>
<organism evidence="5 6">
    <name type="scientific">Streptomyces rectiviolaceus</name>
    <dbReference type="NCBI Taxonomy" id="332591"/>
    <lineage>
        <taxon>Bacteria</taxon>
        <taxon>Bacillati</taxon>
        <taxon>Actinomycetota</taxon>
        <taxon>Actinomycetes</taxon>
        <taxon>Kitasatosporales</taxon>
        <taxon>Streptomycetaceae</taxon>
        <taxon>Streptomyces</taxon>
    </lineage>
</organism>
<sequence>MTIPRSPLLDRVRSRLRTSVRARRLASLAGATGIAAAAVLAVPGSAAAHGVAMMPGSRTYLCYKDLLANSSTQMPTNPACKAVVQEAGTTPLYNWFAVLDSNAGGRGEGYVEDGTLCSAGDRSPYDFSPYNAARTDWPVTHLTGGATIEVNYSNWAHHPGEFKVYVTKEGFDAGEPLGWSDLENVQTVQNPPQEGGPGSESGHYYWDLQLPERTGQHILFVQWIRSDSQENFFSCSDVVFDGGNGEVTGLTGGEPSGAAVTALGAGEENTKAEAVHEGHEGHEGHAGHGDDSSTGSRPVADVTPGIESAASESPMGSPGPGLVGALAGAGAVTLAGGTVLHLYLRHRRPTTDQ</sequence>
<protein>
    <recommendedName>
        <fullName evidence="4">Chitin-binding type-4 domain-containing protein</fullName>
    </recommendedName>
</protein>
<dbReference type="SUPFAM" id="SSF81296">
    <property type="entry name" value="E set domains"/>
    <property type="match status" value="1"/>
</dbReference>